<dbReference type="Pfam" id="PF25601">
    <property type="entry name" value="AAA_lid_14"/>
    <property type="match status" value="1"/>
</dbReference>
<evidence type="ECO:0000256" key="7">
    <source>
        <dbReference type="PROSITE-ProRule" id="PRU00169"/>
    </source>
</evidence>
<dbReference type="PANTHER" id="PTHR32071:SF119">
    <property type="entry name" value="SIGMA L-DEPENDENT TRANSCRIPTIONAL REGULATOR YPLP-RELATED"/>
    <property type="match status" value="1"/>
</dbReference>
<dbReference type="Pfam" id="PF00158">
    <property type="entry name" value="Sigma54_activat"/>
    <property type="match status" value="1"/>
</dbReference>
<dbReference type="PANTHER" id="PTHR32071">
    <property type="entry name" value="TRANSCRIPTIONAL REGULATORY PROTEIN"/>
    <property type="match status" value="1"/>
</dbReference>
<dbReference type="PROSITE" id="PS50045">
    <property type="entry name" value="SIGMA54_INTERACT_4"/>
    <property type="match status" value="1"/>
</dbReference>
<dbReference type="InterPro" id="IPR002078">
    <property type="entry name" value="Sigma_54_int"/>
</dbReference>
<dbReference type="InterPro" id="IPR025944">
    <property type="entry name" value="Sigma_54_int_dom_CS"/>
</dbReference>
<dbReference type="InterPro" id="IPR025662">
    <property type="entry name" value="Sigma_54_int_dom_ATP-bd_1"/>
</dbReference>
<dbReference type="RefSeq" id="WP_289269069.1">
    <property type="nucleotide sequence ID" value="NZ_OX365700.1"/>
</dbReference>
<dbReference type="Gene3D" id="3.40.50.2300">
    <property type="match status" value="1"/>
</dbReference>
<proteinExistence type="predicted"/>
<organism evidence="10 11">
    <name type="scientific">Nitrospira tepida</name>
    <dbReference type="NCBI Taxonomy" id="2973512"/>
    <lineage>
        <taxon>Bacteria</taxon>
        <taxon>Pseudomonadati</taxon>
        <taxon>Nitrospirota</taxon>
        <taxon>Nitrospiria</taxon>
        <taxon>Nitrospirales</taxon>
        <taxon>Nitrospiraceae</taxon>
        <taxon>Nitrospira</taxon>
    </lineage>
</organism>
<evidence type="ECO:0000259" key="9">
    <source>
        <dbReference type="PROSITE" id="PS50110"/>
    </source>
</evidence>
<keyword evidence="4" id="KW-0902">Two-component regulatory system</keyword>
<dbReference type="AlphaFoldDB" id="A0AA86N0B6"/>
<evidence type="ECO:0000256" key="1">
    <source>
        <dbReference type="ARBA" id="ARBA00022553"/>
    </source>
</evidence>
<evidence type="ECO:0000313" key="11">
    <source>
        <dbReference type="Proteomes" id="UP001179121"/>
    </source>
</evidence>
<dbReference type="PRINTS" id="PR01590">
    <property type="entry name" value="HTHFIS"/>
</dbReference>
<evidence type="ECO:0000256" key="5">
    <source>
        <dbReference type="ARBA" id="ARBA00023015"/>
    </source>
</evidence>
<dbReference type="InterPro" id="IPR027417">
    <property type="entry name" value="P-loop_NTPase"/>
</dbReference>
<dbReference type="GO" id="GO:0005524">
    <property type="term" value="F:ATP binding"/>
    <property type="evidence" value="ECO:0007669"/>
    <property type="project" value="UniProtKB-KW"/>
</dbReference>
<evidence type="ECO:0000259" key="8">
    <source>
        <dbReference type="PROSITE" id="PS50045"/>
    </source>
</evidence>
<dbReference type="Proteomes" id="UP001179121">
    <property type="component" value="Chromosome"/>
</dbReference>
<dbReference type="PROSITE" id="PS50110">
    <property type="entry name" value="RESPONSE_REGULATORY"/>
    <property type="match status" value="1"/>
</dbReference>
<keyword evidence="5" id="KW-0805">Transcription regulation</keyword>
<evidence type="ECO:0000256" key="6">
    <source>
        <dbReference type="ARBA" id="ARBA00023163"/>
    </source>
</evidence>
<dbReference type="SUPFAM" id="SSF52540">
    <property type="entry name" value="P-loop containing nucleoside triphosphate hydrolases"/>
    <property type="match status" value="1"/>
</dbReference>
<dbReference type="KEGG" id="nti:DNFV4_02767"/>
<dbReference type="FunFam" id="3.40.50.300:FF:000006">
    <property type="entry name" value="DNA-binding transcriptional regulator NtrC"/>
    <property type="match status" value="1"/>
</dbReference>
<evidence type="ECO:0000256" key="2">
    <source>
        <dbReference type="ARBA" id="ARBA00022741"/>
    </source>
</evidence>
<sequence length="472" mass="51688">MPDPPRILVVDDDADTLLLLEEILTKEGYRVRTAEHAEAALSLASQEEPDVVVTDIQMPGMDGLALLAELQRRLPQTLVVLATAFGSLKTAVDGIKAGAFDYLGKPFVVDDIRLVVRRAIEHKRVINENAALREQLKERYRFDNFVGSSAGMIAVYKMIARVAQSDSTVLIQGESGTGKELVARAIHANSLRSAGPFVAVDAGTLAESLLESELFGHERGSFTGALTTKKGLLERAHSGTCFLDEIADISPTLQSKLLRVIQEREIRRVGGSDPISVDVRILAASNKDLKGLVDAGKFRGDLYYRLNVVTISIPPLRERADDIPLLAQFFAQKYGAAQGKPAIGISADAMDLITKYVWPGNVRELEHVIERAVVLTPHPVIFPEDLPEALREKPIADSQPRSGWVTLDQLERDYILRALAAHQQDQAKTADLLGIHRKTLQRKLRKYGLAEAGAIEEGSTADEAAVEQEESI</sequence>
<dbReference type="PROSITE" id="PS00688">
    <property type="entry name" value="SIGMA54_INTERACT_3"/>
    <property type="match status" value="1"/>
</dbReference>
<dbReference type="SUPFAM" id="SSF46689">
    <property type="entry name" value="Homeodomain-like"/>
    <property type="match status" value="1"/>
</dbReference>
<dbReference type="InterPro" id="IPR001789">
    <property type="entry name" value="Sig_transdc_resp-reg_receiver"/>
</dbReference>
<dbReference type="InterPro" id="IPR011006">
    <property type="entry name" value="CheY-like_superfamily"/>
</dbReference>
<dbReference type="SUPFAM" id="SSF52172">
    <property type="entry name" value="CheY-like"/>
    <property type="match status" value="1"/>
</dbReference>
<keyword evidence="6" id="KW-0804">Transcription</keyword>
<keyword evidence="3" id="KW-0067">ATP-binding</keyword>
<evidence type="ECO:0000256" key="4">
    <source>
        <dbReference type="ARBA" id="ARBA00023012"/>
    </source>
</evidence>
<protein>
    <submittedName>
        <fullName evidence="10">Regulatory protein AtoC</fullName>
    </submittedName>
</protein>
<feature type="domain" description="Response regulatory" evidence="9">
    <location>
        <begin position="6"/>
        <end position="120"/>
    </location>
</feature>
<keyword evidence="2" id="KW-0547">Nucleotide-binding</keyword>
<accession>A0AA86N0B6</accession>
<dbReference type="Gene3D" id="1.10.10.60">
    <property type="entry name" value="Homeodomain-like"/>
    <property type="match status" value="1"/>
</dbReference>
<keyword evidence="1 7" id="KW-0597">Phosphoprotein</keyword>
<dbReference type="SMART" id="SM00448">
    <property type="entry name" value="REC"/>
    <property type="match status" value="1"/>
</dbReference>
<dbReference type="Pfam" id="PF00072">
    <property type="entry name" value="Response_reg"/>
    <property type="match status" value="1"/>
</dbReference>
<reference evidence="10" key="1">
    <citation type="submission" date="2022-10" db="EMBL/GenBank/DDBJ databases">
        <authorList>
            <person name="Koch H."/>
        </authorList>
    </citation>
    <scope>NUCLEOTIDE SEQUENCE</scope>
    <source>
        <strain evidence="10">DNF</strain>
    </source>
</reference>
<dbReference type="InterPro" id="IPR009057">
    <property type="entry name" value="Homeodomain-like_sf"/>
</dbReference>
<dbReference type="FunFam" id="3.40.50.2300:FF:000018">
    <property type="entry name" value="DNA-binding transcriptional regulator NtrC"/>
    <property type="match status" value="1"/>
</dbReference>
<dbReference type="Gene3D" id="3.40.50.300">
    <property type="entry name" value="P-loop containing nucleotide triphosphate hydrolases"/>
    <property type="match status" value="1"/>
</dbReference>
<gene>
    <name evidence="10" type="ORF">DNFV4_02767</name>
</gene>
<feature type="domain" description="Sigma-54 factor interaction" evidence="8">
    <location>
        <begin position="145"/>
        <end position="374"/>
    </location>
</feature>
<dbReference type="InterPro" id="IPR003593">
    <property type="entry name" value="AAA+_ATPase"/>
</dbReference>
<dbReference type="InterPro" id="IPR002197">
    <property type="entry name" value="HTH_Fis"/>
</dbReference>
<dbReference type="Gene3D" id="1.10.8.60">
    <property type="match status" value="1"/>
</dbReference>
<evidence type="ECO:0000313" key="10">
    <source>
        <dbReference type="EMBL" id="CAI4032337.1"/>
    </source>
</evidence>
<dbReference type="GO" id="GO:0043565">
    <property type="term" value="F:sequence-specific DNA binding"/>
    <property type="evidence" value="ECO:0007669"/>
    <property type="project" value="InterPro"/>
</dbReference>
<dbReference type="Pfam" id="PF02954">
    <property type="entry name" value="HTH_8"/>
    <property type="match status" value="1"/>
</dbReference>
<dbReference type="InterPro" id="IPR058031">
    <property type="entry name" value="AAA_lid_NorR"/>
</dbReference>
<feature type="modified residue" description="4-aspartylphosphate" evidence="7">
    <location>
        <position position="55"/>
    </location>
</feature>
<dbReference type="PROSITE" id="PS00675">
    <property type="entry name" value="SIGMA54_INTERACT_1"/>
    <property type="match status" value="1"/>
</dbReference>
<name>A0AA86N0B6_9BACT</name>
<dbReference type="CDD" id="cd00009">
    <property type="entry name" value="AAA"/>
    <property type="match status" value="1"/>
</dbReference>
<dbReference type="GO" id="GO:0000160">
    <property type="term" value="P:phosphorelay signal transduction system"/>
    <property type="evidence" value="ECO:0007669"/>
    <property type="project" value="UniProtKB-KW"/>
</dbReference>
<evidence type="ECO:0000256" key="3">
    <source>
        <dbReference type="ARBA" id="ARBA00022840"/>
    </source>
</evidence>
<keyword evidence="11" id="KW-1185">Reference proteome</keyword>
<dbReference type="SMART" id="SM00382">
    <property type="entry name" value="AAA"/>
    <property type="match status" value="1"/>
</dbReference>
<dbReference type="EMBL" id="OX365700">
    <property type="protein sequence ID" value="CAI4032337.1"/>
    <property type="molecule type" value="Genomic_DNA"/>
</dbReference>
<dbReference type="GO" id="GO:0006355">
    <property type="term" value="P:regulation of DNA-templated transcription"/>
    <property type="evidence" value="ECO:0007669"/>
    <property type="project" value="InterPro"/>
</dbReference>